<dbReference type="InterPro" id="IPR000639">
    <property type="entry name" value="Epox_hydrolase-like"/>
</dbReference>
<dbReference type="InterPro" id="IPR000073">
    <property type="entry name" value="AB_hydrolase_1"/>
</dbReference>
<dbReference type="RefSeq" id="WP_203937408.1">
    <property type="nucleotide sequence ID" value="NZ_BAAAGJ010000019.1"/>
</dbReference>
<dbReference type="GO" id="GO:0016020">
    <property type="term" value="C:membrane"/>
    <property type="evidence" value="ECO:0007669"/>
    <property type="project" value="TreeGrafter"/>
</dbReference>
<dbReference type="PRINTS" id="PR00412">
    <property type="entry name" value="EPOXHYDRLASE"/>
</dbReference>
<dbReference type="PANTHER" id="PTHR43798:SF31">
    <property type="entry name" value="AB HYDROLASE SUPERFAMILY PROTEIN YCLE"/>
    <property type="match status" value="1"/>
</dbReference>
<keyword evidence="4" id="KW-1185">Reference proteome</keyword>
<accession>A0A8J3Y5B0</accession>
<evidence type="ECO:0000259" key="2">
    <source>
        <dbReference type="Pfam" id="PF00561"/>
    </source>
</evidence>
<proteinExistence type="predicted"/>
<dbReference type="Proteomes" id="UP000652013">
    <property type="component" value="Unassembled WGS sequence"/>
</dbReference>
<dbReference type="Pfam" id="PF00561">
    <property type="entry name" value="Abhydrolase_1"/>
    <property type="match status" value="1"/>
</dbReference>
<organism evidence="3 4">
    <name type="scientific">Spirilliplanes yamanashiensis</name>
    <dbReference type="NCBI Taxonomy" id="42233"/>
    <lineage>
        <taxon>Bacteria</taxon>
        <taxon>Bacillati</taxon>
        <taxon>Actinomycetota</taxon>
        <taxon>Actinomycetes</taxon>
        <taxon>Micromonosporales</taxon>
        <taxon>Micromonosporaceae</taxon>
        <taxon>Spirilliplanes</taxon>
    </lineage>
</organism>
<name>A0A8J3Y5B0_9ACTN</name>
<dbReference type="EMBL" id="BOOY01000008">
    <property type="protein sequence ID" value="GIJ02091.1"/>
    <property type="molecule type" value="Genomic_DNA"/>
</dbReference>
<dbReference type="PANTHER" id="PTHR43798">
    <property type="entry name" value="MONOACYLGLYCEROL LIPASE"/>
    <property type="match status" value="1"/>
</dbReference>
<comment type="caution">
    <text evidence="3">The sequence shown here is derived from an EMBL/GenBank/DDBJ whole genome shotgun (WGS) entry which is preliminary data.</text>
</comment>
<sequence length="253" mass="25823">MLLAADDVGSGPAVVLLHAGIADRRMWRAQVPALAAAGHRVIALDLPGCGDTPAPGHGYVRHDPVADALAARDIGAATLVGCSFGGLVAVDLALAHPHLVRSLILFGPAIGGAPADVPDAGAGLPEDDLEALAAAEAEMWLVGEGRPVSAVDPELLRLVTEMNLRDLRGEAELDKLDITALDPPAATRLADLTAPVTVTTGAHDWPAFRHNCDLIAAAAPAATRLPDIPGTAHLPPLEVPAAATEIILAALAR</sequence>
<reference evidence="3" key="1">
    <citation type="submission" date="2021-01" db="EMBL/GenBank/DDBJ databases">
        <title>Whole genome shotgun sequence of Spirilliplanes yamanashiensis NBRC 15828.</title>
        <authorList>
            <person name="Komaki H."/>
            <person name="Tamura T."/>
        </authorList>
    </citation>
    <scope>NUCLEOTIDE SEQUENCE</scope>
    <source>
        <strain evidence="3">NBRC 15828</strain>
    </source>
</reference>
<dbReference type="GO" id="GO:0016787">
    <property type="term" value="F:hydrolase activity"/>
    <property type="evidence" value="ECO:0007669"/>
    <property type="project" value="UniProtKB-KW"/>
</dbReference>
<evidence type="ECO:0000313" key="4">
    <source>
        <dbReference type="Proteomes" id="UP000652013"/>
    </source>
</evidence>
<dbReference type="SUPFAM" id="SSF53474">
    <property type="entry name" value="alpha/beta-Hydrolases"/>
    <property type="match status" value="1"/>
</dbReference>
<evidence type="ECO:0000256" key="1">
    <source>
        <dbReference type="ARBA" id="ARBA00022801"/>
    </source>
</evidence>
<dbReference type="PRINTS" id="PR00111">
    <property type="entry name" value="ABHYDROLASE"/>
</dbReference>
<dbReference type="InterPro" id="IPR029058">
    <property type="entry name" value="AB_hydrolase_fold"/>
</dbReference>
<gene>
    <name evidence="3" type="ORF">Sya03_14430</name>
</gene>
<feature type="domain" description="AB hydrolase-1" evidence="2">
    <location>
        <begin position="12"/>
        <end position="221"/>
    </location>
</feature>
<evidence type="ECO:0000313" key="3">
    <source>
        <dbReference type="EMBL" id="GIJ02091.1"/>
    </source>
</evidence>
<protein>
    <submittedName>
        <fullName evidence="3">Hydrolase</fullName>
    </submittedName>
</protein>
<dbReference type="Gene3D" id="3.40.50.1820">
    <property type="entry name" value="alpha/beta hydrolase"/>
    <property type="match status" value="1"/>
</dbReference>
<dbReference type="AlphaFoldDB" id="A0A8J3Y5B0"/>
<dbReference type="InterPro" id="IPR050266">
    <property type="entry name" value="AB_hydrolase_sf"/>
</dbReference>
<keyword evidence="1 3" id="KW-0378">Hydrolase</keyword>